<gene>
    <name evidence="3" type="ORF">FGM00_07985</name>
</gene>
<evidence type="ECO:0000313" key="3">
    <source>
        <dbReference type="EMBL" id="QCX00043.1"/>
    </source>
</evidence>
<dbReference type="AlphaFoldDB" id="A0A5B7SSQ2"/>
<organism evidence="3 4">
    <name type="scientific">Aggregatimonas sangjinii</name>
    <dbReference type="NCBI Taxonomy" id="2583587"/>
    <lineage>
        <taxon>Bacteria</taxon>
        <taxon>Pseudomonadati</taxon>
        <taxon>Bacteroidota</taxon>
        <taxon>Flavobacteriia</taxon>
        <taxon>Flavobacteriales</taxon>
        <taxon>Flavobacteriaceae</taxon>
        <taxon>Aggregatimonas</taxon>
    </lineage>
</organism>
<evidence type="ECO:0000256" key="2">
    <source>
        <dbReference type="SAM" id="SignalP"/>
    </source>
</evidence>
<dbReference type="RefSeq" id="WP_138852390.1">
    <property type="nucleotide sequence ID" value="NZ_CP040710.1"/>
</dbReference>
<reference evidence="3 4" key="1">
    <citation type="submission" date="2019-05" db="EMBL/GenBank/DDBJ databases">
        <title>Genome sequencing of F202Z8.</title>
        <authorList>
            <person name="Kwon Y.M."/>
        </authorList>
    </citation>
    <scope>NUCLEOTIDE SEQUENCE [LARGE SCALE GENOMIC DNA]</scope>
    <source>
        <strain evidence="3 4">F202Z8</strain>
    </source>
</reference>
<keyword evidence="4" id="KW-1185">Reference proteome</keyword>
<evidence type="ECO:0000256" key="1">
    <source>
        <dbReference type="SAM" id="MobiDB-lite"/>
    </source>
</evidence>
<dbReference type="OrthoDB" id="1373726at2"/>
<feature type="region of interest" description="Disordered" evidence="1">
    <location>
        <begin position="41"/>
        <end position="66"/>
    </location>
</feature>
<feature type="compositionally biased region" description="Acidic residues" evidence="1">
    <location>
        <begin position="41"/>
        <end position="54"/>
    </location>
</feature>
<proteinExistence type="predicted"/>
<dbReference type="EMBL" id="CP040710">
    <property type="protein sequence ID" value="QCX00043.1"/>
    <property type="molecule type" value="Genomic_DNA"/>
</dbReference>
<protein>
    <submittedName>
        <fullName evidence="3">Uncharacterized protein</fullName>
    </submittedName>
</protein>
<keyword evidence="2" id="KW-0732">Signal</keyword>
<sequence length="379" mass="41471">MMKIKTQNYLSKLFAVLFLFSFALLNTGCSKDDSKQDIETEIDADSETDLEPEIPENPGTPEEPEAEPAVDVVFENNLVLNAERMFVNYVLPEVEYNKFISGEGNLNMISTKVYQYLKDDFDFLIILSVEETHPGDLFYGRSTSVQNLIQGLGAGLFDLSANYGSSGKLKSMIYMPRAEYIRTGPFLHEIAHTWANKGFLPSTFGGHWGYAGTAGQLGGFDEVVDNGDGTYQGKLNGENGFGKFANGGNSIVYGNLELYLMGLIPSTELQPVMVAVNPVDINSSGLFSADLIETHSPGMMISAKGVRNPSFDLSQKAFTALAIVISKEPIASAKTEAINTDLENFSRHASPDWNGSQNFWTATQGKATFTFTVSEESVK</sequence>
<feature type="signal peptide" evidence="2">
    <location>
        <begin position="1"/>
        <end position="25"/>
    </location>
</feature>
<name>A0A5B7SSQ2_9FLAO</name>
<dbReference type="KEGG" id="asag:FGM00_07985"/>
<accession>A0A5B7SSQ2</accession>
<feature type="chain" id="PRO_5022756179" evidence="2">
    <location>
        <begin position="26"/>
        <end position="379"/>
    </location>
</feature>
<evidence type="ECO:0000313" key="4">
    <source>
        <dbReference type="Proteomes" id="UP000310017"/>
    </source>
</evidence>
<dbReference type="Proteomes" id="UP000310017">
    <property type="component" value="Chromosome"/>
</dbReference>